<reference evidence="4 5" key="1">
    <citation type="submission" date="2019-02" db="EMBL/GenBank/DDBJ databases">
        <title>Deep-cultivation of Planctomycetes and their phenomic and genomic characterization uncovers novel biology.</title>
        <authorList>
            <person name="Wiegand S."/>
            <person name="Jogler M."/>
            <person name="Boedeker C."/>
            <person name="Pinto D."/>
            <person name="Vollmers J."/>
            <person name="Rivas-Marin E."/>
            <person name="Kohn T."/>
            <person name="Peeters S.H."/>
            <person name="Heuer A."/>
            <person name="Rast P."/>
            <person name="Oberbeckmann S."/>
            <person name="Bunk B."/>
            <person name="Jeske O."/>
            <person name="Meyerdierks A."/>
            <person name="Storesund J.E."/>
            <person name="Kallscheuer N."/>
            <person name="Luecker S."/>
            <person name="Lage O.M."/>
            <person name="Pohl T."/>
            <person name="Merkel B.J."/>
            <person name="Hornburger P."/>
            <person name="Mueller R.-W."/>
            <person name="Bruemmer F."/>
            <person name="Labrenz M."/>
            <person name="Spormann A.M."/>
            <person name="Op den Camp H."/>
            <person name="Overmann J."/>
            <person name="Amann R."/>
            <person name="Jetten M.S.M."/>
            <person name="Mascher T."/>
            <person name="Medema M.H."/>
            <person name="Devos D.P."/>
            <person name="Kaster A.-K."/>
            <person name="Ovreas L."/>
            <person name="Rohde M."/>
            <person name="Galperin M.Y."/>
            <person name="Jogler C."/>
        </authorList>
    </citation>
    <scope>NUCLEOTIDE SEQUENCE [LARGE SCALE GENOMIC DNA]</scope>
    <source>
        <strain evidence="4 5">ETA_A1</strain>
    </source>
</reference>
<dbReference type="Proteomes" id="UP000319576">
    <property type="component" value="Chromosome"/>
</dbReference>
<dbReference type="PROSITE" id="PS50110">
    <property type="entry name" value="RESPONSE_REGULATORY"/>
    <property type="match status" value="2"/>
</dbReference>
<dbReference type="InterPro" id="IPR001789">
    <property type="entry name" value="Sig_transdc_resp-reg_receiver"/>
</dbReference>
<dbReference type="InterPro" id="IPR050595">
    <property type="entry name" value="Bact_response_regulator"/>
</dbReference>
<dbReference type="EMBL" id="CP036273">
    <property type="protein sequence ID" value="QDU23863.1"/>
    <property type="molecule type" value="Genomic_DNA"/>
</dbReference>
<keyword evidence="5" id="KW-1185">Reference proteome</keyword>
<feature type="modified residue" description="4-aspartylphosphate" evidence="2">
    <location>
        <position position="174"/>
    </location>
</feature>
<keyword evidence="1 2" id="KW-0597">Phosphoprotein</keyword>
<dbReference type="InterPro" id="IPR011006">
    <property type="entry name" value="CheY-like_superfamily"/>
</dbReference>
<dbReference type="OrthoDB" id="9788090at2"/>
<evidence type="ECO:0000256" key="1">
    <source>
        <dbReference type="ARBA" id="ARBA00022553"/>
    </source>
</evidence>
<dbReference type="Gene3D" id="3.40.50.2300">
    <property type="match status" value="2"/>
</dbReference>
<evidence type="ECO:0000256" key="2">
    <source>
        <dbReference type="PROSITE-ProRule" id="PRU00169"/>
    </source>
</evidence>
<gene>
    <name evidence="4" type="ORF">ETAA1_58730</name>
</gene>
<feature type="modified residue" description="4-aspartylphosphate" evidence="2">
    <location>
        <position position="56"/>
    </location>
</feature>
<dbReference type="PANTHER" id="PTHR44591">
    <property type="entry name" value="STRESS RESPONSE REGULATOR PROTEIN 1"/>
    <property type="match status" value="1"/>
</dbReference>
<dbReference type="PANTHER" id="PTHR44591:SF3">
    <property type="entry name" value="RESPONSE REGULATORY DOMAIN-CONTAINING PROTEIN"/>
    <property type="match status" value="1"/>
</dbReference>
<feature type="domain" description="Response regulatory" evidence="3">
    <location>
        <begin position="125"/>
        <end position="241"/>
    </location>
</feature>
<dbReference type="SUPFAM" id="SSF52172">
    <property type="entry name" value="CheY-like"/>
    <property type="match status" value="2"/>
</dbReference>
<dbReference type="SMART" id="SM00448">
    <property type="entry name" value="REC"/>
    <property type="match status" value="2"/>
</dbReference>
<name>A0A517Y260_9BACT</name>
<dbReference type="CDD" id="cd00156">
    <property type="entry name" value="REC"/>
    <property type="match status" value="2"/>
</dbReference>
<sequence>MTTAAPAILVVDDEPDACRNLADIFTDLGYRVDTAPDGPAALDLVRKFPYAVALLDFKMPGMDGLELYREIKRLRAGTVAIIVSAYTSLATRDAALGAGAWRVLSKPVDLPRLLGLVDEAVGQPLVLVVDDDPDLCATLWDLFRERGFRVCIAHDAADAAERMGTGPFKVVLIDMRLPAGDGSAVFRMVRESCPDAHTVLITGHREELGDLVHEVLRAGADAVCYKPFDVPGLLDTVGRLSRDEPAGGDSHA</sequence>
<feature type="domain" description="Response regulatory" evidence="3">
    <location>
        <begin position="7"/>
        <end position="121"/>
    </location>
</feature>
<organism evidence="4 5">
    <name type="scientific">Urbifossiella limnaea</name>
    <dbReference type="NCBI Taxonomy" id="2528023"/>
    <lineage>
        <taxon>Bacteria</taxon>
        <taxon>Pseudomonadati</taxon>
        <taxon>Planctomycetota</taxon>
        <taxon>Planctomycetia</taxon>
        <taxon>Gemmatales</taxon>
        <taxon>Gemmataceae</taxon>
        <taxon>Urbifossiella</taxon>
    </lineage>
</organism>
<evidence type="ECO:0000259" key="3">
    <source>
        <dbReference type="PROSITE" id="PS50110"/>
    </source>
</evidence>
<proteinExistence type="predicted"/>
<dbReference type="AlphaFoldDB" id="A0A517Y260"/>
<dbReference type="RefSeq" id="WP_145244075.1">
    <property type="nucleotide sequence ID" value="NZ_CP036273.1"/>
</dbReference>
<dbReference type="Pfam" id="PF00072">
    <property type="entry name" value="Response_reg"/>
    <property type="match status" value="2"/>
</dbReference>
<dbReference type="GO" id="GO:0000160">
    <property type="term" value="P:phosphorelay signal transduction system"/>
    <property type="evidence" value="ECO:0007669"/>
    <property type="project" value="InterPro"/>
</dbReference>
<protein>
    <submittedName>
        <fullName evidence="4">Response regulator receiver protein</fullName>
    </submittedName>
</protein>
<dbReference type="KEGG" id="uli:ETAA1_58730"/>
<evidence type="ECO:0000313" key="5">
    <source>
        <dbReference type="Proteomes" id="UP000319576"/>
    </source>
</evidence>
<evidence type="ECO:0000313" key="4">
    <source>
        <dbReference type="EMBL" id="QDU23863.1"/>
    </source>
</evidence>
<accession>A0A517Y260</accession>